<feature type="domain" description="Major facilitator superfamily (MFS) profile" evidence="8">
    <location>
        <begin position="7"/>
        <end position="381"/>
    </location>
</feature>
<dbReference type="AlphaFoldDB" id="A0A2T5RH21"/>
<dbReference type="InterPro" id="IPR011701">
    <property type="entry name" value="MFS"/>
</dbReference>
<feature type="transmembrane region" description="Helical" evidence="7">
    <location>
        <begin position="7"/>
        <end position="24"/>
    </location>
</feature>
<feature type="transmembrane region" description="Helical" evidence="7">
    <location>
        <begin position="327"/>
        <end position="346"/>
    </location>
</feature>
<feature type="transmembrane region" description="Helical" evidence="7">
    <location>
        <begin position="130"/>
        <end position="150"/>
    </location>
</feature>
<keyword evidence="4 7" id="KW-0812">Transmembrane</keyword>
<feature type="transmembrane region" description="Helical" evidence="7">
    <location>
        <begin position="239"/>
        <end position="259"/>
    </location>
</feature>
<keyword evidence="3" id="KW-0813">Transport</keyword>
<evidence type="ECO:0000256" key="2">
    <source>
        <dbReference type="ARBA" id="ARBA00008335"/>
    </source>
</evidence>
<dbReference type="RefSeq" id="WP_108141756.1">
    <property type="nucleotide sequence ID" value="NZ_QAXS01000031.1"/>
</dbReference>
<evidence type="ECO:0000256" key="5">
    <source>
        <dbReference type="ARBA" id="ARBA00022989"/>
    </source>
</evidence>
<keyword evidence="6 7" id="KW-0472">Membrane</keyword>
<evidence type="ECO:0000259" key="8">
    <source>
        <dbReference type="PROSITE" id="PS50850"/>
    </source>
</evidence>
<dbReference type="InterPro" id="IPR051788">
    <property type="entry name" value="MFS_Transporter"/>
</dbReference>
<dbReference type="SUPFAM" id="SSF103473">
    <property type="entry name" value="MFS general substrate transporter"/>
    <property type="match status" value="1"/>
</dbReference>
<feature type="transmembrane region" description="Helical" evidence="7">
    <location>
        <begin position="73"/>
        <end position="91"/>
    </location>
</feature>
<evidence type="ECO:0000256" key="3">
    <source>
        <dbReference type="ARBA" id="ARBA00022448"/>
    </source>
</evidence>
<feature type="transmembrane region" description="Helical" evidence="7">
    <location>
        <begin position="295"/>
        <end position="315"/>
    </location>
</feature>
<evidence type="ECO:0000256" key="7">
    <source>
        <dbReference type="SAM" id="Phobius"/>
    </source>
</evidence>
<dbReference type="InterPro" id="IPR036259">
    <property type="entry name" value="MFS_trans_sf"/>
</dbReference>
<dbReference type="PANTHER" id="PTHR23514:SF3">
    <property type="entry name" value="BYPASS OF STOP CODON PROTEIN 6"/>
    <property type="match status" value="1"/>
</dbReference>
<dbReference type="EMBL" id="QAXS01000031">
    <property type="protein sequence ID" value="PTV94728.1"/>
    <property type="molecule type" value="Genomic_DNA"/>
</dbReference>
<feature type="transmembrane region" description="Helical" evidence="7">
    <location>
        <begin position="162"/>
        <end position="184"/>
    </location>
</feature>
<dbReference type="Proteomes" id="UP000244089">
    <property type="component" value="Unassembled WGS sequence"/>
</dbReference>
<comment type="similarity">
    <text evidence="2">Belongs to the major facilitator superfamily.</text>
</comment>
<evidence type="ECO:0000256" key="6">
    <source>
        <dbReference type="ARBA" id="ARBA00023136"/>
    </source>
</evidence>
<name>A0A2T5RH21_9FIRM</name>
<evidence type="ECO:0000256" key="4">
    <source>
        <dbReference type="ARBA" id="ARBA00022692"/>
    </source>
</evidence>
<feature type="transmembrane region" description="Helical" evidence="7">
    <location>
        <begin position="205"/>
        <end position="227"/>
    </location>
</feature>
<dbReference type="InterPro" id="IPR020846">
    <property type="entry name" value="MFS_dom"/>
</dbReference>
<dbReference type="GO" id="GO:0005886">
    <property type="term" value="C:plasma membrane"/>
    <property type="evidence" value="ECO:0007669"/>
    <property type="project" value="UniProtKB-SubCell"/>
</dbReference>
<feature type="transmembrane region" description="Helical" evidence="7">
    <location>
        <begin position="352"/>
        <end position="376"/>
    </location>
</feature>
<keyword evidence="5 7" id="KW-1133">Transmembrane helix</keyword>
<dbReference type="OrthoDB" id="1674556at2"/>
<dbReference type="PROSITE" id="PS50850">
    <property type="entry name" value="MFS"/>
    <property type="match status" value="1"/>
</dbReference>
<dbReference type="GO" id="GO:0022857">
    <property type="term" value="F:transmembrane transporter activity"/>
    <property type="evidence" value="ECO:0007669"/>
    <property type="project" value="InterPro"/>
</dbReference>
<evidence type="ECO:0000313" key="10">
    <source>
        <dbReference type="Proteomes" id="UP000244089"/>
    </source>
</evidence>
<protein>
    <submittedName>
        <fullName evidence="9">Fucose permease</fullName>
    </submittedName>
</protein>
<feature type="transmembrane region" description="Helical" evidence="7">
    <location>
        <begin position="97"/>
        <end position="118"/>
    </location>
</feature>
<reference evidence="9 10" key="1">
    <citation type="submission" date="2018-04" db="EMBL/GenBank/DDBJ databases">
        <title>Subsurface microbial communities from deep shales in Ohio and West Virginia, USA.</title>
        <authorList>
            <person name="Wrighton K."/>
        </authorList>
    </citation>
    <scope>NUCLEOTIDE SEQUENCE [LARGE SCALE GENOMIC DNA]</scope>
    <source>
        <strain evidence="9 10">WC1</strain>
    </source>
</reference>
<organism evidence="9 10">
    <name type="scientific">Halanaerobium saccharolyticum</name>
    <dbReference type="NCBI Taxonomy" id="43595"/>
    <lineage>
        <taxon>Bacteria</taxon>
        <taxon>Bacillati</taxon>
        <taxon>Bacillota</taxon>
        <taxon>Clostridia</taxon>
        <taxon>Halanaerobiales</taxon>
        <taxon>Halanaerobiaceae</taxon>
        <taxon>Halanaerobium</taxon>
    </lineage>
</organism>
<accession>A0A2T5RH21</accession>
<evidence type="ECO:0000313" key="9">
    <source>
        <dbReference type="EMBL" id="PTV94728.1"/>
    </source>
</evidence>
<sequence>MKRHKKLVFLAFMMMIMLGFINNMRGTLIPPIRDFYTVNYSQIGVMLMASTFGFMSATFFGGLAASHFGLKRVITFGFLAAAFSIFIMGYINSFLYLILLMTLLGIGLGSVEIGANSLGAKIFVEKSGMMMNMLHLFFGVGASIGPRYAGWLLSLDLEWYQIYLTALVLIIFLLIYLFFTDFPVEIENDKKDNIAIKEIVKQKKVWLFSAVLGSAVVSEIAIGSWLVNFLHVERAFSTTSASTYLSLFFVIFTVGRLVGGYFTEHLGYIKILFIFASATLFLFICGLLVEGVLGAVFFSTAGFFISIMFPTIMAVIMNEFDKGVSSYMGFIITTASAINMTSNWLIGKINDIFNVFTGFASISFFMFLIIVFLYFLNRELEYDFAK</sequence>
<comment type="subcellular location">
    <subcellularLocation>
        <location evidence="1">Cell membrane</location>
        <topology evidence="1">Multi-pass membrane protein</topology>
    </subcellularLocation>
</comment>
<feature type="transmembrane region" description="Helical" evidence="7">
    <location>
        <begin position="271"/>
        <end position="289"/>
    </location>
</feature>
<feature type="transmembrane region" description="Helical" evidence="7">
    <location>
        <begin position="44"/>
        <end position="66"/>
    </location>
</feature>
<comment type="caution">
    <text evidence="9">The sequence shown here is derived from an EMBL/GenBank/DDBJ whole genome shotgun (WGS) entry which is preliminary data.</text>
</comment>
<dbReference type="Gene3D" id="1.20.1250.20">
    <property type="entry name" value="MFS general substrate transporter like domains"/>
    <property type="match status" value="2"/>
</dbReference>
<gene>
    <name evidence="9" type="ORF">C8C76_13131</name>
</gene>
<dbReference type="PANTHER" id="PTHR23514">
    <property type="entry name" value="BYPASS OF STOP CODON PROTEIN 6"/>
    <property type="match status" value="1"/>
</dbReference>
<proteinExistence type="inferred from homology"/>
<evidence type="ECO:0000256" key="1">
    <source>
        <dbReference type="ARBA" id="ARBA00004651"/>
    </source>
</evidence>
<dbReference type="Pfam" id="PF07690">
    <property type="entry name" value="MFS_1"/>
    <property type="match status" value="1"/>
</dbReference>